<protein>
    <recommendedName>
        <fullName evidence="12">SRCR domain-containing protein</fullName>
    </recommendedName>
</protein>
<organism evidence="13 14">
    <name type="scientific">Conger conger</name>
    <name type="common">Conger eel</name>
    <name type="synonym">Muraena conger</name>
    <dbReference type="NCBI Taxonomy" id="82655"/>
    <lineage>
        <taxon>Eukaryota</taxon>
        <taxon>Metazoa</taxon>
        <taxon>Chordata</taxon>
        <taxon>Craniata</taxon>
        <taxon>Vertebrata</taxon>
        <taxon>Euteleostomi</taxon>
        <taxon>Actinopterygii</taxon>
        <taxon>Neopterygii</taxon>
        <taxon>Teleostei</taxon>
        <taxon>Anguilliformes</taxon>
        <taxon>Congridae</taxon>
        <taxon>Conger</taxon>
    </lineage>
</organism>
<evidence type="ECO:0000256" key="5">
    <source>
        <dbReference type="ARBA" id="ARBA00022989"/>
    </source>
</evidence>
<name>A0A9Q1HSJ2_CONCO</name>
<dbReference type="InterPro" id="IPR001190">
    <property type="entry name" value="SRCR"/>
</dbReference>
<gene>
    <name evidence="13" type="ORF">COCON_G00180740</name>
</gene>
<evidence type="ECO:0000256" key="2">
    <source>
        <dbReference type="ARBA" id="ARBA00022692"/>
    </source>
</evidence>
<reference evidence="13" key="1">
    <citation type="journal article" date="2023" name="Science">
        <title>Genome structures resolve the early diversification of teleost fishes.</title>
        <authorList>
            <person name="Parey E."/>
            <person name="Louis A."/>
            <person name="Montfort J."/>
            <person name="Bouchez O."/>
            <person name="Roques C."/>
            <person name="Iampietro C."/>
            <person name="Lluch J."/>
            <person name="Castinel A."/>
            <person name="Donnadieu C."/>
            <person name="Desvignes T."/>
            <person name="Floi Bucao C."/>
            <person name="Jouanno E."/>
            <person name="Wen M."/>
            <person name="Mejri S."/>
            <person name="Dirks R."/>
            <person name="Jansen H."/>
            <person name="Henkel C."/>
            <person name="Chen W.J."/>
            <person name="Zahm M."/>
            <person name="Cabau C."/>
            <person name="Klopp C."/>
            <person name="Thompson A.W."/>
            <person name="Robinson-Rechavi M."/>
            <person name="Braasch I."/>
            <person name="Lecointre G."/>
            <person name="Bobe J."/>
            <person name="Postlethwait J.H."/>
            <person name="Berthelot C."/>
            <person name="Roest Crollius H."/>
            <person name="Guiguen Y."/>
        </authorList>
    </citation>
    <scope>NUCLEOTIDE SEQUENCE</scope>
    <source>
        <strain evidence="13">Concon-B</strain>
    </source>
</reference>
<feature type="disulfide bond" evidence="9">
    <location>
        <begin position="228"/>
        <end position="238"/>
    </location>
</feature>
<dbReference type="InterPro" id="IPR050912">
    <property type="entry name" value="LOX-like_protein"/>
</dbReference>
<dbReference type="PRINTS" id="PR00258">
    <property type="entry name" value="SPERACTRCPTR"/>
</dbReference>
<feature type="domain" description="SRCR" evidence="12">
    <location>
        <begin position="152"/>
        <end position="258"/>
    </location>
</feature>
<proteinExistence type="predicted"/>
<evidence type="ECO:0000256" key="7">
    <source>
        <dbReference type="ARBA" id="ARBA00023157"/>
    </source>
</evidence>
<keyword evidence="7 9" id="KW-1015">Disulfide bond</keyword>
<keyword evidence="2 10" id="KW-0812">Transmembrane</keyword>
<evidence type="ECO:0000256" key="9">
    <source>
        <dbReference type="PROSITE-ProRule" id="PRU00196"/>
    </source>
</evidence>
<sequence length="399" mass="43341">MYPLASLRITVVCGILLAADWVKEGGAEEISEPSNSVNITIPSLPPPVVLVQPDFIPVGANYSVYCQAARHFPNMTLSLYYRELQSASPEELQLLGSLTLEGTDTVIRARLPKIAAGERVEYSCRMEVIYSQRLYRSPFSAPATATAEEAPVRLVSQFQGPVCAGKLQMFAKGSWAPVCQDRNQGPSDRDAVALVVCRQLRCGDVHQVNPTSSSPAHRGELFMGPVECSGKEANLRECSIKGLESSCYKGRVLEIVCSDFLPLPTLSVLGYGGASSVYVYEKHELEISCTLSPQGKTDAAFELEVRGQTIFTGPAMHPGQSVSWRLDPPVSPGEYKCYAVVYGFDYRTKSSASNSVIVTTGPWFPPSPGLIVGALITILIGVGILVYMCVCRKRKEESE</sequence>
<dbReference type="GO" id="GO:0005615">
    <property type="term" value="C:extracellular space"/>
    <property type="evidence" value="ECO:0007669"/>
    <property type="project" value="TreeGrafter"/>
</dbReference>
<dbReference type="GO" id="GO:0016020">
    <property type="term" value="C:membrane"/>
    <property type="evidence" value="ECO:0007669"/>
    <property type="project" value="UniProtKB-SubCell"/>
</dbReference>
<dbReference type="SUPFAM" id="SSF56487">
    <property type="entry name" value="SRCR-like"/>
    <property type="match status" value="1"/>
</dbReference>
<evidence type="ECO:0000313" key="13">
    <source>
        <dbReference type="EMBL" id="KAJ8259062.1"/>
    </source>
</evidence>
<dbReference type="PANTHER" id="PTHR45817:SF9">
    <property type="entry name" value="SRCR DOMAIN-CONTAINING PROTEIN"/>
    <property type="match status" value="1"/>
</dbReference>
<evidence type="ECO:0000313" key="14">
    <source>
        <dbReference type="Proteomes" id="UP001152803"/>
    </source>
</evidence>
<dbReference type="Pfam" id="PF00530">
    <property type="entry name" value="SRCR"/>
    <property type="match status" value="1"/>
</dbReference>
<dbReference type="OrthoDB" id="8719906at2759"/>
<evidence type="ECO:0000256" key="6">
    <source>
        <dbReference type="ARBA" id="ARBA00023136"/>
    </source>
</evidence>
<keyword evidence="3 11" id="KW-0732">Signal</keyword>
<evidence type="ECO:0000256" key="10">
    <source>
        <dbReference type="SAM" id="Phobius"/>
    </source>
</evidence>
<dbReference type="FunFam" id="3.10.250.10:FF:000016">
    <property type="entry name" value="Scavenger receptor cysteine-rich protein type 12"/>
    <property type="match status" value="1"/>
</dbReference>
<dbReference type="AlphaFoldDB" id="A0A9Q1HSJ2"/>
<keyword evidence="8" id="KW-0325">Glycoprotein</keyword>
<dbReference type="PROSITE" id="PS50287">
    <property type="entry name" value="SRCR_2"/>
    <property type="match status" value="1"/>
</dbReference>
<dbReference type="Proteomes" id="UP001152803">
    <property type="component" value="Unassembled WGS sequence"/>
</dbReference>
<dbReference type="InterPro" id="IPR036772">
    <property type="entry name" value="SRCR-like_dom_sf"/>
</dbReference>
<evidence type="ECO:0000256" key="3">
    <source>
        <dbReference type="ARBA" id="ARBA00022729"/>
    </source>
</evidence>
<feature type="transmembrane region" description="Helical" evidence="10">
    <location>
        <begin position="370"/>
        <end position="390"/>
    </location>
</feature>
<evidence type="ECO:0000256" key="1">
    <source>
        <dbReference type="ARBA" id="ARBA00004167"/>
    </source>
</evidence>
<feature type="chain" id="PRO_5040498312" description="SRCR domain-containing protein" evidence="11">
    <location>
        <begin position="28"/>
        <end position="399"/>
    </location>
</feature>
<dbReference type="PANTHER" id="PTHR45817">
    <property type="entry name" value="LYSYL OXIDASE-LIKE-RELATED"/>
    <property type="match status" value="1"/>
</dbReference>
<dbReference type="GO" id="GO:0004720">
    <property type="term" value="F:protein-lysine 6-oxidase activity"/>
    <property type="evidence" value="ECO:0007669"/>
    <property type="project" value="TreeGrafter"/>
</dbReference>
<evidence type="ECO:0000256" key="4">
    <source>
        <dbReference type="ARBA" id="ARBA00022737"/>
    </source>
</evidence>
<dbReference type="SMART" id="SM00202">
    <property type="entry name" value="SR"/>
    <property type="match status" value="1"/>
</dbReference>
<evidence type="ECO:0000259" key="12">
    <source>
        <dbReference type="PROSITE" id="PS50287"/>
    </source>
</evidence>
<dbReference type="Gene3D" id="3.10.250.10">
    <property type="entry name" value="SRCR-like domain"/>
    <property type="match status" value="1"/>
</dbReference>
<comment type="caution">
    <text evidence="9">Lacks conserved residue(s) required for the propagation of feature annotation.</text>
</comment>
<dbReference type="EMBL" id="JAFJMO010000013">
    <property type="protein sequence ID" value="KAJ8259062.1"/>
    <property type="molecule type" value="Genomic_DNA"/>
</dbReference>
<keyword evidence="4" id="KW-0677">Repeat</keyword>
<evidence type="ECO:0000256" key="8">
    <source>
        <dbReference type="ARBA" id="ARBA00023180"/>
    </source>
</evidence>
<keyword evidence="5 10" id="KW-1133">Transmembrane helix</keyword>
<accession>A0A9Q1HSJ2</accession>
<evidence type="ECO:0000256" key="11">
    <source>
        <dbReference type="SAM" id="SignalP"/>
    </source>
</evidence>
<feature type="signal peptide" evidence="11">
    <location>
        <begin position="1"/>
        <end position="27"/>
    </location>
</feature>
<comment type="caution">
    <text evidence="13">The sequence shown here is derived from an EMBL/GenBank/DDBJ whole genome shotgun (WGS) entry which is preliminary data.</text>
</comment>
<keyword evidence="14" id="KW-1185">Reference proteome</keyword>
<comment type="subcellular location">
    <subcellularLocation>
        <location evidence="1">Membrane</location>
        <topology evidence="1">Single-pass membrane protein</topology>
    </subcellularLocation>
</comment>
<keyword evidence="6 10" id="KW-0472">Membrane</keyword>